<dbReference type="InterPro" id="IPR003018">
    <property type="entry name" value="GAF"/>
</dbReference>
<dbReference type="SUPFAM" id="SSF55781">
    <property type="entry name" value="GAF domain-like"/>
    <property type="match status" value="1"/>
</dbReference>
<name>A0ABQ3KSG2_9PSEU</name>
<feature type="domain" description="ANTAR" evidence="3">
    <location>
        <begin position="172"/>
        <end position="233"/>
    </location>
</feature>
<dbReference type="Gene3D" id="3.30.450.40">
    <property type="match status" value="1"/>
</dbReference>
<reference evidence="5" key="1">
    <citation type="journal article" date="2019" name="Int. J. Syst. Evol. Microbiol.">
        <title>The Global Catalogue of Microorganisms (GCM) 10K type strain sequencing project: providing services to taxonomists for standard genome sequencing and annotation.</title>
        <authorList>
            <consortium name="The Broad Institute Genomics Platform"/>
            <consortium name="The Broad Institute Genome Sequencing Center for Infectious Disease"/>
            <person name="Wu L."/>
            <person name="Ma J."/>
        </authorList>
    </citation>
    <scope>NUCLEOTIDE SEQUENCE [LARGE SCALE GENOMIC DNA]</scope>
    <source>
        <strain evidence="5">CGMCC 4.7680</strain>
    </source>
</reference>
<protein>
    <submittedName>
        <fullName evidence="4">Transcriptional regulator</fullName>
    </submittedName>
</protein>
<dbReference type="SMART" id="SM01012">
    <property type="entry name" value="ANTAR"/>
    <property type="match status" value="1"/>
</dbReference>
<evidence type="ECO:0000313" key="5">
    <source>
        <dbReference type="Proteomes" id="UP000649955"/>
    </source>
</evidence>
<organism evidence="4 5">
    <name type="scientific">Amycolatopsis bullii</name>
    <dbReference type="NCBI Taxonomy" id="941987"/>
    <lineage>
        <taxon>Bacteria</taxon>
        <taxon>Bacillati</taxon>
        <taxon>Actinomycetota</taxon>
        <taxon>Actinomycetes</taxon>
        <taxon>Pseudonocardiales</taxon>
        <taxon>Pseudonocardiaceae</taxon>
        <taxon>Amycolatopsis</taxon>
    </lineage>
</organism>
<evidence type="ECO:0000256" key="2">
    <source>
        <dbReference type="ARBA" id="ARBA00023163"/>
    </source>
</evidence>
<dbReference type="Gene3D" id="1.10.10.10">
    <property type="entry name" value="Winged helix-like DNA-binding domain superfamily/Winged helix DNA-binding domain"/>
    <property type="match status" value="1"/>
</dbReference>
<dbReference type="Pfam" id="PF03861">
    <property type="entry name" value="ANTAR"/>
    <property type="match status" value="1"/>
</dbReference>
<evidence type="ECO:0000259" key="3">
    <source>
        <dbReference type="PROSITE" id="PS50921"/>
    </source>
</evidence>
<keyword evidence="1" id="KW-0805">Transcription regulation</keyword>
<dbReference type="InterPro" id="IPR036388">
    <property type="entry name" value="WH-like_DNA-bd_sf"/>
</dbReference>
<dbReference type="InterPro" id="IPR029016">
    <property type="entry name" value="GAF-like_dom_sf"/>
</dbReference>
<comment type="caution">
    <text evidence="4">The sequence shown here is derived from an EMBL/GenBank/DDBJ whole genome shotgun (WGS) entry which is preliminary data.</text>
</comment>
<dbReference type="EMBL" id="BNAW01000084">
    <property type="protein sequence ID" value="GHG50145.1"/>
    <property type="molecule type" value="Genomic_DNA"/>
</dbReference>
<dbReference type="Proteomes" id="UP000649955">
    <property type="component" value="Unassembled WGS sequence"/>
</dbReference>
<dbReference type="InterPro" id="IPR005561">
    <property type="entry name" value="ANTAR"/>
</dbReference>
<gene>
    <name evidence="4" type="ORF">GCM10017567_86160</name>
</gene>
<keyword evidence="5" id="KW-1185">Reference proteome</keyword>
<dbReference type="SMART" id="SM00065">
    <property type="entry name" value="GAF"/>
    <property type="match status" value="1"/>
</dbReference>
<keyword evidence="2" id="KW-0804">Transcription</keyword>
<dbReference type="PROSITE" id="PS50921">
    <property type="entry name" value="ANTAR"/>
    <property type="match status" value="1"/>
</dbReference>
<dbReference type="PIRSF" id="PIRSF036625">
    <property type="entry name" value="GAF_ANTAR"/>
    <property type="match status" value="1"/>
</dbReference>
<dbReference type="InterPro" id="IPR012074">
    <property type="entry name" value="GAF_ANTAR"/>
</dbReference>
<accession>A0ABQ3KSG2</accession>
<dbReference type="Pfam" id="PF13185">
    <property type="entry name" value="GAF_2"/>
    <property type="match status" value="1"/>
</dbReference>
<evidence type="ECO:0000313" key="4">
    <source>
        <dbReference type="EMBL" id="GHG50145.1"/>
    </source>
</evidence>
<evidence type="ECO:0000256" key="1">
    <source>
        <dbReference type="ARBA" id="ARBA00023015"/>
    </source>
</evidence>
<sequence length="241" mass="25633">MVVADLPLADELAVVAARMSGLLLSRETVQSALDIVAVSAAEAIRASSGAGVSLLDEEDGRTTAAASDEVVRQADDLQYALGEGPCLAAWAGRALVRVDDVLTDHRWPRWGPAAAEIEMRSAVSAPLFAGDACLGAVKVYAREPGAFSARDERLLTLFAEQAGILVANMRSYEDARRVSAHFREVLRNRDVLNMAKGVLMERESVSEEVAFGVLLGLAGSDRQQASAVALSLLRQAEQGSR</sequence>
<proteinExistence type="predicted"/>